<evidence type="ECO:0000256" key="7">
    <source>
        <dbReference type="ARBA" id="ARBA00023237"/>
    </source>
</evidence>
<keyword evidence="6" id="KW-0472">Membrane</keyword>
<organism evidence="9">
    <name type="scientific">Caldithrix abyssi</name>
    <dbReference type="NCBI Taxonomy" id="187145"/>
    <lineage>
        <taxon>Bacteria</taxon>
        <taxon>Pseudomonadati</taxon>
        <taxon>Calditrichota</taxon>
        <taxon>Calditrichia</taxon>
        <taxon>Calditrichales</taxon>
        <taxon>Calditrichaceae</taxon>
        <taxon>Caldithrix</taxon>
    </lineage>
</organism>
<dbReference type="PANTHER" id="PTHR35093:SF8">
    <property type="entry name" value="OUTER MEMBRANE PROTEIN NMB0088-RELATED"/>
    <property type="match status" value="1"/>
</dbReference>
<gene>
    <name evidence="9" type="ORF">ENJ89_11470</name>
</gene>
<sequence length="425" mass="47271">MLKKFTGSILMLLISASLVFASGFSIYEQGAKATAMGGAFIAQANDVTAMFYNPAGMMNLEGTHIGTGVTIIMPQFGFQGPTSADPNLYTTAEKQIFPPVHFYFTKRLHENVSVGFAFYTLFGLGSKWPGDWPGRVLATTSDVKTYALNPAIAYRVTDHLSVSIGMTYMLGQVTLEKSIYTGYAADTYVESKLKANGNGYGFNFSMQYKPVDALTIGAIYRDDVLMDFKDGDATFTLPNLKNEYMNQLLKAYFPNTKGSSKIDLPHLFGVGVAFDFTRQLTAEFDYMELGWSSYDVLTVEFDDPVAGQTKTKSIKNYQDSYSLRVGLEYRYTDQLSFRLGYLRDNHAVPDEYVEPSLPEGDRNLYSAGIGYKMGNINLDAFYMFLKQEDRTITNSELEVSGNPFPFNGTYKGLGHLFGLTVGYSF</sequence>
<name>A0A7V5PRD3_CALAY</name>
<evidence type="ECO:0000256" key="8">
    <source>
        <dbReference type="SAM" id="SignalP"/>
    </source>
</evidence>
<dbReference type="GO" id="GO:0009279">
    <property type="term" value="C:cell outer membrane"/>
    <property type="evidence" value="ECO:0007669"/>
    <property type="project" value="UniProtKB-SubCell"/>
</dbReference>
<evidence type="ECO:0000256" key="5">
    <source>
        <dbReference type="ARBA" id="ARBA00022729"/>
    </source>
</evidence>
<evidence type="ECO:0000256" key="1">
    <source>
        <dbReference type="ARBA" id="ARBA00004571"/>
    </source>
</evidence>
<protein>
    <submittedName>
        <fullName evidence="9">Transporter</fullName>
    </submittedName>
</protein>
<dbReference type="EMBL" id="DROD01000724">
    <property type="protein sequence ID" value="HHJ53806.1"/>
    <property type="molecule type" value="Genomic_DNA"/>
</dbReference>
<comment type="subcellular location">
    <subcellularLocation>
        <location evidence="1">Cell outer membrane</location>
        <topology evidence="1">Multi-pass membrane protein</topology>
    </subcellularLocation>
</comment>
<evidence type="ECO:0000256" key="2">
    <source>
        <dbReference type="ARBA" id="ARBA00008163"/>
    </source>
</evidence>
<dbReference type="Proteomes" id="UP000886124">
    <property type="component" value="Unassembled WGS sequence"/>
</dbReference>
<reference evidence="9" key="1">
    <citation type="journal article" date="2020" name="mSystems">
        <title>Genome- and Community-Level Interaction Insights into Carbon Utilization and Element Cycling Functions of Hydrothermarchaeota in Hydrothermal Sediment.</title>
        <authorList>
            <person name="Zhou Z."/>
            <person name="Liu Y."/>
            <person name="Xu W."/>
            <person name="Pan J."/>
            <person name="Luo Z.H."/>
            <person name="Li M."/>
        </authorList>
    </citation>
    <scope>NUCLEOTIDE SEQUENCE [LARGE SCALE GENOMIC DNA]</scope>
    <source>
        <strain evidence="9">HyVt-527</strain>
    </source>
</reference>
<keyword evidence="4" id="KW-0812">Transmembrane</keyword>
<dbReference type="InterPro" id="IPR005017">
    <property type="entry name" value="OMPP1/FadL/TodX"/>
</dbReference>
<feature type="signal peptide" evidence="8">
    <location>
        <begin position="1"/>
        <end position="21"/>
    </location>
</feature>
<dbReference type="GO" id="GO:0015483">
    <property type="term" value="F:long-chain fatty acid transporting porin activity"/>
    <property type="evidence" value="ECO:0007669"/>
    <property type="project" value="TreeGrafter"/>
</dbReference>
<dbReference type="AlphaFoldDB" id="A0A7V5PRD3"/>
<evidence type="ECO:0000256" key="6">
    <source>
        <dbReference type="ARBA" id="ARBA00023136"/>
    </source>
</evidence>
<evidence type="ECO:0000256" key="3">
    <source>
        <dbReference type="ARBA" id="ARBA00022452"/>
    </source>
</evidence>
<proteinExistence type="inferred from homology"/>
<evidence type="ECO:0000256" key="4">
    <source>
        <dbReference type="ARBA" id="ARBA00022692"/>
    </source>
</evidence>
<dbReference type="SUPFAM" id="SSF56935">
    <property type="entry name" value="Porins"/>
    <property type="match status" value="1"/>
</dbReference>
<keyword evidence="5 8" id="KW-0732">Signal</keyword>
<dbReference type="Gene3D" id="2.40.160.60">
    <property type="entry name" value="Outer membrane protein transport protein (OMPP1/FadL/TodX)"/>
    <property type="match status" value="1"/>
</dbReference>
<keyword evidence="7" id="KW-0998">Cell outer membrane</keyword>
<comment type="similarity">
    <text evidence="2">Belongs to the OmpP1/FadL family.</text>
</comment>
<dbReference type="PANTHER" id="PTHR35093">
    <property type="entry name" value="OUTER MEMBRANE PROTEIN NMB0088-RELATED"/>
    <property type="match status" value="1"/>
</dbReference>
<keyword evidence="3" id="KW-1134">Transmembrane beta strand</keyword>
<comment type="caution">
    <text evidence="9">The sequence shown here is derived from an EMBL/GenBank/DDBJ whole genome shotgun (WGS) entry which is preliminary data.</text>
</comment>
<accession>A0A7V5PRD3</accession>
<evidence type="ECO:0000313" key="9">
    <source>
        <dbReference type="EMBL" id="HHJ53806.1"/>
    </source>
</evidence>
<dbReference type="Pfam" id="PF03349">
    <property type="entry name" value="Toluene_X"/>
    <property type="match status" value="1"/>
</dbReference>
<feature type="chain" id="PRO_5031483909" evidence="8">
    <location>
        <begin position="22"/>
        <end position="425"/>
    </location>
</feature>